<evidence type="ECO:0000313" key="2">
    <source>
        <dbReference type="Proteomes" id="UP000283090"/>
    </source>
</evidence>
<dbReference type="Proteomes" id="UP000283090">
    <property type="component" value="Unassembled WGS sequence"/>
</dbReference>
<accession>A0A437ADL8</accession>
<evidence type="ECO:0000313" key="1">
    <source>
        <dbReference type="EMBL" id="RVD89385.1"/>
    </source>
</evidence>
<reference evidence="1 2" key="1">
    <citation type="submission" date="2019-01" db="EMBL/GenBank/DDBJ databases">
        <title>Intercellular communication is required for trap formation in the nematode-trapping fungus Duddingtonia flagrans.</title>
        <authorList>
            <person name="Youssar L."/>
            <person name="Wernet V."/>
            <person name="Hensel N."/>
            <person name="Hildebrandt H.-G."/>
            <person name="Fischer R."/>
        </authorList>
    </citation>
    <scope>NUCLEOTIDE SEQUENCE [LARGE SCALE GENOMIC DNA]</scope>
    <source>
        <strain evidence="1 2">CBS H-5679</strain>
    </source>
</reference>
<dbReference type="EMBL" id="SAEB01000001">
    <property type="protein sequence ID" value="RVD89385.1"/>
    <property type="molecule type" value="Genomic_DNA"/>
</dbReference>
<dbReference type="RefSeq" id="XP_067494929.1">
    <property type="nucleotide sequence ID" value="XM_067632974.1"/>
</dbReference>
<comment type="caution">
    <text evidence="1">The sequence shown here is derived from an EMBL/GenBank/DDBJ whole genome shotgun (WGS) entry which is preliminary data.</text>
</comment>
<dbReference type="OrthoDB" id="5272776at2759"/>
<dbReference type="AlphaFoldDB" id="A0A437ADL8"/>
<dbReference type="GeneID" id="93582707"/>
<sequence length="235" mass="27980">MVSVLGFHEQDRSPIILDSPQRASGLAPFCIRSILSYRQDNFIVSGKKFVRLARCDASLMKQAVLDVPKTMDKYFTWYLDRVGVEIKLPEWYSWYLKMLSDLHRYRHWHNEDSIRWEFSEVAATLNPRYDALRNKSVRVWRPELKQCIGALQEFLGQPDGMKALFRYTCNGKYLEDNTEAQSDKGVSKYKFVALCLRSPEDETVVEYHEEWDFEWGEYDFYQTDCWGEESQRYVW</sequence>
<dbReference type="VEuPathDB" id="FungiDB:DFL_000396"/>
<gene>
    <name evidence="1" type="ORF">DFL_000396</name>
</gene>
<organism evidence="1 2">
    <name type="scientific">Arthrobotrys flagrans</name>
    <name type="common">Nematode-trapping fungus</name>
    <name type="synonym">Trichothecium flagrans</name>
    <dbReference type="NCBI Taxonomy" id="97331"/>
    <lineage>
        <taxon>Eukaryota</taxon>
        <taxon>Fungi</taxon>
        <taxon>Dikarya</taxon>
        <taxon>Ascomycota</taxon>
        <taxon>Pezizomycotina</taxon>
        <taxon>Orbiliomycetes</taxon>
        <taxon>Orbiliales</taxon>
        <taxon>Orbiliaceae</taxon>
        <taxon>Arthrobotrys</taxon>
    </lineage>
</organism>
<proteinExistence type="predicted"/>
<name>A0A437ADL8_ARTFL</name>
<keyword evidence="2" id="KW-1185">Reference proteome</keyword>
<protein>
    <submittedName>
        <fullName evidence="1">Uncharacterized protein</fullName>
    </submittedName>
</protein>